<dbReference type="EMBL" id="CAAGRJ010022713">
    <property type="protein sequence ID" value="VFV36352.1"/>
    <property type="molecule type" value="Genomic_DNA"/>
</dbReference>
<sequence length="97" mass="10876">MNQQDPLSLDSRHPRLQDGIICTREGEEAHGCQTRRAAELDNDVGFHPKGAAGAFQRGYYIKYVNLKKGVSLGFLWCWQLMCFSTTVVATRNSNRSG</sequence>
<organism evidence="1 2">
    <name type="scientific">Lynx pardinus</name>
    <name type="common">Iberian lynx</name>
    <name type="synonym">Felis pardina</name>
    <dbReference type="NCBI Taxonomy" id="191816"/>
    <lineage>
        <taxon>Eukaryota</taxon>
        <taxon>Metazoa</taxon>
        <taxon>Chordata</taxon>
        <taxon>Craniata</taxon>
        <taxon>Vertebrata</taxon>
        <taxon>Euteleostomi</taxon>
        <taxon>Mammalia</taxon>
        <taxon>Eutheria</taxon>
        <taxon>Laurasiatheria</taxon>
        <taxon>Carnivora</taxon>
        <taxon>Feliformia</taxon>
        <taxon>Felidae</taxon>
        <taxon>Felinae</taxon>
        <taxon>Lynx</taxon>
    </lineage>
</organism>
<accession>A0A485P2A2</accession>
<gene>
    <name evidence="1" type="ORF">LYPA_23C020041</name>
</gene>
<evidence type="ECO:0000313" key="1">
    <source>
        <dbReference type="EMBL" id="VFV36352.1"/>
    </source>
</evidence>
<dbReference type="Proteomes" id="UP000386466">
    <property type="component" value="Unassembled WGS sequence"/>
</dbReference>
<protein>
    <submittedName>
        <fullName evidence="1">Uncharacterized protein</fullName>
    </submittedName>
</protein>
<keyword evidence="2" id="KW-1185">Reference proteome</keyword>
<dbReference type="AlphaFoldDB" id="A0A485P2A2"/>
<evidence type="ECO:0000313" key="2">
    <source>
        <dbReference type="Proteomes" id="UP000386466"/>
    </source>
</evidence>
<reference evidence="1 2" key="1">
    <citation type="submission" date="2019-01" db="EMBL/GenBank/DDBJ databases">
        <authorList>
            <person name="Alioto T."/>
            <person name="Alioto T."/>
        </authorList>
    </citation>
    <scope>NUCLEOTIDE SEQUENCE [LARGE SCALE GENOMIC DNA]</scope>
</reference>
<proteinExistence type="predicted"/>
<name>A0A485P2A2_LYNPA</name>